<sequence length="176" mass="19563">MSDGHQTPDSPGPDPAPPDSAMPSTDGETTKKTGALKTAFDDGALKVMEDEFQTVLNELVGGDRSLDKFRTEYEKLHKALLKSHDSEKRLMQKCRELNAELVTNSAKVQSAMKLSDEDKNAIASLRKEVEKAWKMVDAAHEKEQRAKETIQSLRIEINNLSKLVEQGAGMNEHIMI</sequence>
<dbReference type="Proteomes" id="UP000663855">
    <property type="component" value="Unassembled WGS sequence"/>
</dbReference>
<keyword evidence="1 2" id="KW-0175">Coiled coil</keyword>
<comment type="caution">
    <text evidence="5">The sequence shown here is derived from an EMBL/GenBank/DDBJ whole genome shotgun (WGS) entry which is preliminary data.</text>
</comment>
<dbReference type="PANTHER" id="PTHR32083">
    <property type="entry name" value="CILIA AND FLAGELLA-ASSOCIATED PROTEIN 58-RELATED"/>
    <property type="match status" value="1"/>
</dbReference>
<evidence type="ECO:0000313" key="6">
    <source>
        <dbReference type="Proteomes" id="UP000663855"/>
    </source>
</evidence>
<evidence type="ECO:0000256" key="3">
    <source>
        <dbReference type="SAM" id="MobiDB-lite"/>
    </source>
</evidence>
<proteinExistence type="predicted"/>
<feature type="compositionally biased region" description="Pro residues" evidence="3">
    <location>
        <begin position="10"/>
        <end position="20"/>
    </location>
</feature>
<evidence type="ECO:0000256" key="2">
    <source>
        <dbReference type="SAM" id="Coils"/>
    </source>
</evidence>
<gene>
    <name evidence="5" type="ORF">CJN711_LOCUS26742</name>
    <name evidence="4" type="ORF">KQP761_LOCUS8817</name>
</gene>
<dbReference type="EMBL" id="CAJNOW010003467">
    <property type="protein sequence ID" value="CAF1383117.1"/>
    <property type="molecule type" value="Genomic_DNA"/>
</dbReference>
<dbReference type="OrthoDB" id="264785at2759"/>
<dbReference type="PANTHER" id="PTHR32083:SF0">
    <property type="entry name" value="CILIA AND FLAGELLA-ASSOCIATED PROTEIN 58"/>
    <property type="match status" value="1"/>
</dbReference>
<dbReference type="AlphaFoldDB" id="A0A815SPQ2"/>
<evidence type="ECO:0000313" key="4">
    <source>
        <dbReference type="EMBL" id="CAF1383117.1"/>
    </source>
</evidence>
<dbReference type="EMBL" id="CAJNOV010012588">
    <property type="protein sequence ID" value="CAF1491622.1"/>
    <property type="molecule type" value="Genomic_DNA"/>
</dbReference>
<protein>
    <submittedName>
        <fullName evidence="5">Uncharacterized protein</fullName>
    </submittedName>
</protein>
<accession>A0A815SPQ2</accession>
<feature type="coiled-coil region" evidence="2">
    <location>
        <begin position="136"/>
        <end position="163"/>
    </location>
</feature>
<evidence type="ECO:0000256" key="1">
    <source>
        <dbReference type="ARBA" id="ARBA00023054"/>
    </source>
</evidence>
<feature type="region of interest" description="Disordered" evidence="3">
    <location>
        <begin position="1"/>
        <end position="36"/>
    </location>
</feature>
<dbReference type="GO" id="GO:0005856">
    <property type="term" value="C:cytoskeleton"/>
    <property type="evidence" value="ECO:0007669"/>
    <property type="project" value="TreeGrafter"/>
</dbReference>
<reference evidence="5" key="1">
    <citation type="submission" date="2021-02" db="EMBL/GenBank/DDBJ databases">
        <authorList>
            <person name="Nowell W R."/>
        </authorList>
    </citation>
    <scope>NUCLEOTIDE SEQUENCE</scope>
</reference>
<dbReference type="Proteomes" id="UP000663834">
    <property type="component" value="Unassembled WGS sequence"/>
</dbReference>
<organism evidence="5 6">
    <name type="scientific">Rotaria magnacalcarata</name>
    <dbReference type="NCBI Taxonomy" id="392030"/>
    <lineage>
        <taxon>Eukaryota</taxon>
        <taxon>Metazoa</taxon>
        <taxon>Spiralia</taxon>
        <taxon>Gnathifera</taxon>
        <taxon>Rotifera</taxon>
        <taxon>Eurotatoria</taxon>
        <taxon>Bdelloidea</taxon>
        <taxon>Philodinida</taxon>
        <taxon>Philodinidae</taxon>
        <taxon>Rotaria</taxon>
    </lineage>
</organism>
<name>A0A815SPQ2_9BILA</name>
<evidence type="ECO:0000313" key="5">
    <source>
        <dbReference type="EMBL" id="CAF1491622.1"/>
    </source>
</evidence>